<evidence type="ECO:0000313" key="2">
    <source>
        <dbReference type="Proteomes" id="UP000078428"/>
    </source>
</evidence>
<organism evidence="1 2">
    <name type="scientific">Paramagnetospirillum marisnigri</name>
    <dbReference type="NCBI Taxonomy" id="1285242"/>
    <lineage>
        <taxon>Bacteria</taxon>
        <taxon>Pseudomonadati</taxon>
        <taxon>Pseudomonadota</taxon>
        <taxon>Alphaproteobacteria</taxon>
        <taxon>Rhodospirillales</taxon>
        <taxon>Magnetospirillaceae</taxon>
        <taxon>Paramagnetospirillum</taxon>
    </lineage>
</organism>
<reference evidence="1 2" key="1">
    <citation type="submission" date="2016-04" db="EMBL/GenBank/DDBJ databases">
        <title>Draft genome sequence of freshwater magnetotactic bacteria Magnetospirillum marisnigri SP-1 and Magnetospirillum moscoviense BB-1.</title>
        <authorList>
            <person name="Koziaeva V."/>
            <person name="Dziuba M.V."/>
            <person name="Ivanov T.M."/>
            <person name="Kuznetsov B."/>
            <person name="Grouzdev D.S."/>
        </authorList>
    </citation>
    <scope>NUCLEOTIDE SEQUENCE [LARGE SCALE GENOMIC DNA]</scope>
    <source>
        <strain evidence="1 2">SP-1</strain>
    </source>
</reference>
<protein>
    <submittedName>
        <fullName evidence="1">Uncharacterized protein</fullName>
    </submittedName>
</protein>
<proteinExistence type="predicted"/>
<comment type="caution">
    <text evidence="1">The sequence shown here is derived from an EMBL/GenBank/DDBJ whole genome shotgun (WGS) entry which is preliminary data.</text>
</comment>
<keyword evidence="2" id="KW-1185">Reference proteome</keyword>
<sequence>MGKIRSPLTAVADRNGETNTGLNTSSIALGAALKTLHFLSPQAKRDLVVAFLQGDIRCLGRRGDRMGGVLLDVEQVRKFQMDSRSAIFQSARSAAEVADLLQCSSLVVASLVHQGFLEALPGIAYLRVTEASCAIFGGMYVSANEVAKRHAVGVRRVLRVCAAVGIEMIAAERSGEHSEQRFIKRSDETAIPAEMLRRKNEAIIVRQRKEVGRVNSLEKLENYLFGLRKTGALLPRRAGLPNKVVIAKAAGVDRNLFYKKECIALLESFDAEDRNRASIEKRDDLAAFKRYLVEIRRQGILLPRMTGGRPNKCVIAEACGFHRNIFYSNPTVAAALEDFARTESASQP</sequence>
<dbReference type="Proteomes" id="UP000078428">
    <property type="component" value="Unassembled WGS sequence"/>
</dbReference>
<dbReference type="EMBL" id="LWQT01000090">
    <property type="protein sequence ID" value="OAN46354.1"/>
    <property type="molecule type" value="Genomic_DNA"/>
</dbReference>
<gene>
    <name evidence="1" type="ORF">A6A04_20635</name>
</gene>
<evidence type="ECO:0000313" key="1">
    <source>
        <dbReference type="EMBL" id="OAN46354.1"/>
    </source>
</evidence>
<name>A0A178MEQ7_9PROT</name>
<accession>A0A178MEQ7</accession>
<dbReference type="AlphaFoldDB" id="A0A178MEQ7"/>